<comment type="caution">
    <text evidence="12">The sequence shown here is derived from an EMBL/GenBank/DDBJ whole genome shotgun (WGS) entry which is preliminary data.</text>
</comment>
<dbReference type="PANTHER" id="PTHR31001:SF40">
    <property type="entry name" value="ZN(II)2CYS6 TRANSCRIPTION FACTOR (EUROFUNG)"/>
    <property type="match status" value="1"/>
</dbReference>
<dbReference type="Pfam" id="PF04082">
    <property type="entry name" value="Fungal_trans"/>
    <property type="match status" value="1"/>
</dbReference>
<evidence type="ECO:0000259" key="11">
    <source>
        <dbReference type="PROSITE" id="PS50048"/>
    </source>
</evidence>
<dbReference type="InterPro" id="IPR001138">
    <property type="entry name" value="Zn2Cys6_DnaBD"/>
</dbReference>
<keyword evidence="3" id="KW-0479">Metal-binding</keyword>
<comment type="subcellular location">
    <subcellularLocation>
        <location evidence="1">Nucleus</location>
    </subcellularLocation>
</comment>
<feature type="region of interest" description="Disordered" evidence="10">
    <location>
        <begin position="162"/>
        <end position="185"/>
    </location>
</feature>
<accession>C5PHB9</accession>
<dbReference type="PROSITE" id="PS50048">
    <property type="entry name" value="ZN2_CY6_FUNGAL_2"/>
    <property type="match status" value="1"/>
</dbReference>
<feature type="region of interest" description="Disordered" evidence="10">
    <location>
        <begin position="859"/>
        <end position="886"/>
    </location>
</feature>
<dbReference type="VEuPathDB" id="FungiDB:CPC735_052920"/>
<keyword evidence="7" id="KW-0539">Nucleus</keyword>
<dbReference type="SMART" id="SM00066">
    <property type="entry name" value="GAL4"/>
    <property type="match status" value="1"/>
</dbReference>
<reference evidence="12 13" key="1">
    <citation type="journal article" date="2009" name="Genome Res.">
        <title>Comparative genomic analyses of the human fungal pathogens Coccidioides and their relatives.</title>
        <authorList>
            <person name="Sharpton T.J."/>
            <person name="Stajich J.E."/>
            <person name="Rounsley S.D."/>
            <person name="Gardner M.J."/>
            <person name="Wortman J.R."/>
            <person name="Jordar V.S."/>
            <person name="Maiti R."/>
            <person name="Kodira C.D."/>
            <person name="Neafsey D.E."/>
            <person name="Zeng Q."/>
            <person name="Hung C.-Y."/>
            <person name="McMahan C."/>
            <person name="Muszewska A."/>
            <person name="Grynberg M."/>
            <person name="Mandel M.A."/>
            <person name="Kellner E.M."/>
            <person name="Barker B.M."/>
            <person name="Galgiani J.N."/>
            <person name="Orbach M.J."/>
            <person name="Kirkland T.N."/>
            <person name="Cole G.T."/>
            <person name="Henn M.R."/>
            <person name="Birren B.W."/>
            <person name="Taylor J.W."/>
        </authorList>
    </citation>
    <scope>NUCLEOTIDE SEQUENCE [LARGE SCALE GENOMIC DNA]</scope>
    <source>
        <strain evidence="13">C735</strain>
    </source>
</reference>
<evidence type="ECO:0000313" key="13">
    <source>
        <dbReference type="Proteomes" id="UP000009084"/>
    </source>
</evidence>
<dbReference type="OrthoDB" id="424974at2759"/>
<dbReference type="Proteomes" id="UP000009084">
    <property type="component" value="Unassembled WGS sequence"/>
</dbReference>
<comment type="function">
    <text evidence="9">Transcription factor that specifically regulates the neosartoricin B biosynthesis gene cluster.</text>
</comment>
<evidence type="ECO:0000256" key="6">
    <source>
        <dbReference type="ARBA" id="ARBA00023163"/>
    </source>
</evidence>
<evidence type="ECO:0000256" key="8">
    <source>
        <dbReference type="ARBA" id="ARBA00031692"/>
    </source>
</evidence>
<name>C5PHB9_COCP7</name>
<dbReference type="KEGG" id="cpw:9691537"/>
<dbReference type="HOGENOM" id="CLU_004083_9_0_1"/>
<dbReference type="GO" id="GO:0006351">
    <property type="term" value="P:DNA-templated transcription"/>
    <property type="evidence" value="ECO:0007669"/>
    <property type="project" value="InterPro"/>
</dbReference>
<dbReference type="AlphaFoldDB" id="C5PHB9"/>
<dbReference type="PROSITE" id="PS00463">
    <property type="entry name" value="ZN2_CY6_FUNGAL_1"/>
    <property type="match status" value="1"/>
</dbReference>
<evidence type="ECO:0000256" key="7">
    <source>
        <dbReference type="ARBA" id="ARBA00023242"/>
    </source>
</evidence>
<dbReference type="InterPro" id="IPR007219">
    <property type="entry name" value="XnlR_reg_dom"/>
</dbReference>
<feature type="compositionally biased region" description="Polar residues" evidence="10">
    <location>
        <begin position="1"/>
        <end position="23"/>
    </location>
</feature>
<feature type="compositionally biased region" description="Basic and acidic residues" evidence="10">
    <location>
        <begin position="872"/>
        <end position="881"/>
    </location>
</feature>
<dbReference type="GO" id="GO:0008270">
    <property type="term" value="F:zinc ion binding"/>
    <property type="evidence" value="ECO:0007669"/>
    <property type="project" value="InterPro"/>
</dbReference>
<dbReference type="SUPFAM" id="SSF57701">
    <property type="entry name" value="Zn2/Cys6 DNA-binding domain"/>
    <property type="match status" value="1"/>
</dbReference>
<evidence type="ECO:0000256" key="4">
    <source>
        <dbReference type="ARBA" id="ARBA00023015"/>
    </source>
</evidence>
<dbReference type="Gene3D" id="4.10.240.10">
    <property type="entry name" value="Zn(2)-C6 fungal-type DNA-binding domain"/>
    <property type="match status" value="1"/>
</dbReference>
<feature type="compositionally biased region" description="Basic and acidic residues" evidence="10">
    <location>
        <begin position="162"/>
        <end position="176"/>
    </location>
</feature>
<evidence type="ECO:0000256" key="2">
    <source>
        <dbReference type="ARBA" id="ARBA00018346"/>
    </source>
</evidence>
<evidence type="ECO:0000256" key="1">
    <source>
        <dbReference type="ARBA" id="ARBA00004123"/>
    </source>
</evidence>
<dbReference type="GO" id="GO:0005634">
    <property type="term" value="C:nucleus"/>
    <property type="evidence" value="ECO:0007669"/>
    <property type="project" value="UniProtKB-SubCell"/>
</dbReference>
<dbReference type="InterPro" id="IPR050613">
    <property type="entry name" value="Sec_Metabolite_Reg"/>
</dbReference>
<evidence type="ECO:0000256" key="10">
    <source>
        <dbReference type="SAM" id="MobiDB-lite"/>
    </source>
</evidence>
<dbReference type="GO" id="GO:0000981">
    <property type="term" value="F:DNA-binding transcription factor activity, RNA polymerase II-specific"/>
    <property type="evidence" value="ECO:0007669"/>
    <property type="project" value="InterPro"/>
</dbReference>
<dbReference type="SMART" id="SM00906">
    <property type="entry name" value="Fungal_trans"/>
    <property type="match status" value="1"/>
</dbReference>
<proteinExistence type="predicted"/>
<dbReference type="GO" id="GO:0003677">
    <property type="term" value="F:DNA binding"/>
    <property type="evidence" value="ECO:0007669"/>
    <property type="project" value="UniProtKB-KW"/>
</dbReference>
<keyword evidence="5" id="KW-0238">DNA-binding</keyword>
<dbReference type="CDD" id="cd12148">
    <property type="entry name" value="fungal_TF_MHR"/>
    <property type="match status" value="1"/>
</dbReference>
<evidence type="ECO:0000256" key="5">
    <source>
        <dbReference type="ARBA" id="ARBA00023125"/>
    </source>
</evidence>
<keyword evidence="4" id="KW-0805">Transcription regulation</keyword>
<sequence length="1006" mass="111602">MDTPTSTNLPAQCSSSGQGTTPGVDQPLPLFPTIWTPRFNQAAALLLPADATGGGAGTDGAAPSSPREPSPTATLPRASNPSRIRRRNRMITSCLECRRRKLKCDRLHPCSSCSKSKRDCLFLAPATDAASRMKLTELKNKIGSLERGLERDAAARQGVAIRREESGDAIQERGHDGPSQADGIVDVIGKDDSRLPVPDDEKDLEPTPLAVQDAAYDDDADDESLDLGFKLGRMRMTDRIGGLYRPMIADELSAALGTLHVSDTPQKFAPTPSVDPQLLQEMSAVGDNPYFEPSASYVAPSSAMFFDGPQRYMLADFLPTRVAGDRLLQQYWEAVHPIAKIAHRQTFEKQYNDFWINVSNGIEPAFSLQALVFAAMFSAVVSMSEDIILSTFGVPQKRLIENFQLGTEMALSKANFLKTTKVQTLQALVMYLIPMCREEISRAHSVLVGTAIRLAECMGLHRDPEEYGLGPVECHVRRMIWYQLCFLDIQTSLLQGPRHSIRREDFSTKFPVNMDDSEISSASTDSIVDAPRWTDMTYMRIRIECNELRRLLLVDRIRIEKRQVSLTQVLTKIEAFRKATCAKYGPFLFVPNPKPIHRAAQLMLSILLCRAYISVLHRYANGVSIRMPDRLHQILISSGTQMLEDSIQLETSPDLRVWAWYHGALNQYHVALLLLMEIFASPMRREADRIWRCLDYVFETSSLAPDLANEAGSQDVFQQRDAKARLILTALRDRMTVYREMRKLKIPRSMVDSKVLFSERESSGSYTEPPPLQRAVPKSLASRQTQGNDISVAFSSELPGTTRQQHCQRPADLSSLNESIESQPAFPQSDTYGQRVPMLSPPLAQPLIEPSFLIPGAMQQHSSLPRQPVRAASHDSDRVGSEDSSSSNLWFVSETGLGTAGAASSIENNGVPDAAPLFPQTASGKPAAAIDIDWVSSVVTNDTTNCSKHLCAYSHLSLLSQSPPYVGILRTKILTHKTFTTTLTAQDTNIIYPGRMGQTLPSRYQR</sequence>
<gene>
    <name evidence="12" type="ORF">CPC735_052920</name>
</gene>
<evidence type="ECO:0000313" key="12">
    <source>
        <dbReference type="EMBL" id="EER23922.1"/>
    </source>
</evidence>
<feature type="region of interest" description="Disordered" evidence="10">
    <location>
        <begin position="759"/>
        <end position="784"/>
    </location>
</feature>
<keyword evidence="6" id="KW-0804">Transcription</keyword>
<feature type="region of interest" description="Disordered" evidence="10">
    <location>
        <begin position="50"/>
        <end position="85"/>
    </location>
</feature>
<feature type="domain" description="Zn(2)-C6 fungal-type" evidence="11">
    <location>
        <begin position="93"/>
        <end position="122"/>
    </location>
</feature>
<feature type="compositionally biased region" description="Polar residues" evidence="10">
    <location>
        <begin position="71"/>
        <end position="82"/>
    </location>
</feature>
<dbReference type="CDD" id="cd00067">
    <property type="entry name" value="GAL4"/>
    <property type="match status" value="1"/>
</dbReference>
<feature type="region of interest" description="Disordered" evidence="10">
    <location>
        <begin position="1"/>
        <end position="29"/>
    </location>
</feature>
<dbReference type="PANTHER" id="PTHR31001">
    <property type="entry name" value="UNCHARACTERIZED TRANSCRIPTIONAL REGULATORY PROTEIN"/>
    <property type="match status" value="1"/>
</dbReference>
<protein>
    <recommendedName>
        <fullName evidence="2">C6 finger domain transcription factor nscR</fullName>
    </recommendedName>
    <alternativeName>
        <fullName evidence="8">Neosartiricin B biosynthesis protein R</fullName>
    </alternativeName>
</protein>
<evidence type="ECO:0000256" key="9">
    <source>
        <dbReference type="ARBA" id="ARBA00045154"/>
    </source>
</evidence>
<dbReference type="EMBL" id="ACFW01000049">
    <property type="protein sequence ID" value="EER23922.1"/>
    <property type="molecule type" value="Genomic_DNA"/>
</dbReference>
<dbReference type="Pfam" id="PF00172">
    <property type="entry name" value="Zn_clus"/>
    <property type="match status" value="1"/>
</dbReference>
<dbReference type="InterPro" id="IPR036864">
    <property type="entry name" value="Zn2-C6_fun-type_DNA-bd_sf"/>
</dbReference>
<organism evidence="12 13">
    <name type="scientific">Coccidioides posadasii (strain C735)</name>
    <name type="common">Valley fever fungus</name>
    <dbReference type="NCBI Taxonomy" id="222929"/>
    <lineage>
        <taxon>Eukaryota</taxon>
        <taxon>Fungi</taxon>
        <taxon>Dikarya</taxon>
        <taxon>Ascomycota</taxon>
        <taxon>Pezizomycotina</taxon>
        <taxon>Eurotiomycetes</taxon>
        <taxon>Eurotiomycetidae</taxon>
        <taxon>Onygenales</taxon>
        <taxon>Onygenaceae</taxon>
        <taxon>Coccidioides</taxon>
    </lineage>
</organism>
<evidence type="ECO:0000256" key="3">
    <source>
        <dbReference type="ARBA" id="ARBA00022723"/>
    </source>
</evidence>